<proteinExistence type="predicted"/>
<accession>A0A6A6RJT3</accession>
<evidence type="ECO:0000313" key="8">
    <source>
        <dbReference type="Proteomes" id="UP000799753"/>
    </source>
</evidence>
<protein>
    <submittedName>
        <fullName evidence="6">Uncharacterized protein</fullName>
    </submittedName>
</protein>
<keyword evidence="4" id="KW-0812">Transmembrane</keyword>
<keyword evidence="1" id="KW-0677">Repeat</keyword>
<dbReference type="SUPFAM" id="SSF48403">
    <property type="entry name" value="Ankyrin repeat"/>
    <property type="match status" value="1"/>
</dbReference>
<dbReference type="InterPro" id="IPR036770">
    <property type="entry name" value="Ankyrin_rpt-contain_sf"/>
</dbReference>
<dbReference type="OrthoDB" id="194358at2759"/>
<keyword evidence="4" id="KW-1133">Transmembrane helix</keyword>
<feature type="chain" id="PRO_5040606919" evidence="5">
    <location>
        <begin position="20"/>
        <end position="1284"/>
    </location>
</feature>
<feature type="transmembrane region" description="Helical" evidence="4">
    <location>
        <begin position="324"/>
        <end position="342"/>
    </location>
</feature>
<sequence length="1284" mass="143850">MELHWLFVFSITCIGSVGAVDLSDFSNDLATDLGPLLALFGDNMTKQYLSESTTWLDYFIFAMAPIGIVTAMVSAIRLCGHVALRAFIGRSQEGKAVVEAELCTSTSQDVCELFTQGGIARVLGRPRILELVSSPLPPEQQSQKQGDSAGLHLSSAYFHDPDENEWKKDGEGTLAPSPNLSLNVGIKRPPTWIFYAVACIGAVLQTGVLAFAGVCVWMLHWSLIESGNIAAKNYAPAMYIIGTVLMCTGMWICAFLIGETTTEVRYRRIKKGEDVSSRLIWLQPGPQVIGDQSFDPFAYFEKPGKDSVQVWSSSSKNGTNKFELYTPFAAAIVLVGYIMQFIGLRGMVAWVALAQLGVTVVMCILRGALRMQRLNRDSNVVPHETDIFTRHELDWLAIKIACQDFKFCKENNKEKNDIEEEKLNWRVIRPKKAIEIHSVELREASTEADSEISQNTYDDPQSTRSGMVKAALRRRLRLAHLTGHFSLTTLEGECFQQWDDTHIRVRRKAKQIAGAISSMATHLFPYHEGLGNLSLQIQARALMKPERVSEEIIGVTLSPPPGYDRTKWRIDSAKIEAILGLWLWSSNTKSETEAKLLKETGNLYSNCLMHRIVSTRANDQTGKASFDVQNDMDLWMGQNEVNFLDGRISLNGPDHCGLDSNLFLAEGRGTQKESTVWSTSHHDTTQITRLCGWCNVMAALPLTTEYETDRDEVQTNTDESGESCTTLKVQYAELAYSGLTILDIYAQELLTMLLLSMVKLAVDKGYKVGEASVIRSGSPLKRENQLVTAYVDAFTKNDLGTYKDAILCIVPALRHYFPLLEPHELLDSILKTADWYRQKEEWERAEAILRKACERFATSPDIFLGNETCRAMIFRATGELYRWSLVQDHKEKRSLFGRDGIKWMTTSFKNISNEHSEVQEIFRCYTYLVKGLGSIDMSSLIGFHTPLKEYVDHQSRSDALSFITCPKKRRIRKFTLENALIPAAQNNWYEFVSSILEMGVDPDKTDKDNRTAVSYCSEAGHIMCIKVLIEHGASLDIREANFGNSTPLIRAAKNGHAEVVKMLLQSGRAAIETKDSHDRTALSWACQKGHTSVIETLLQFKANIETTDNGKSPEGYTPLWYAVLSNHPQVVQQLLEAGAALHRKHPLTNYTPLMGAIREDCDEAYHELVRFPPNKLDLDASDKNGMTALHLACERGRKDIVAKLLVLGQLRLGAKSENPCLETPLMLAIKNSHVDVVKVLLISRTYYDYHIELCGDNPKALKMAEGIGNENIIKKLREAKEAED</sequence>
<feature type="transmembrane region" description="Helical" evidence="4">
    <location>
        <begin position="348"/>
        <end position="369"/>
    </location>
</feature>
<feature type="repeat" description="ANK" evidence="3">
    <location>
        <begin position="1184"/>
        <end position="1217"/>
    </location>
</feature>
<evidence type="ECO:0000256" key="3">
    <source>
        <dbReference type="PROSITE-ProRule" id="PRU00023"/>
    </source>
</evidence>
<feature type="transmembrane region" description="Helical" evidence="4">
    <location>
        <begin position="239"/>
        <end position="258"/>
    </location>
</feature>
<dbReference type="Proteomes" id="UP000799753">
    <property type="component" value="Unassembled WGS sequence"/>
</dbReference>
<evidence type="ECO:0000256" key="5">
    <source>
        <dbReference type="SAM" id="SignalP"/>
    </source>
</evidence>
<evidence type="ECO:0000313" key="6">
    <source>
        <dbReference type="EMBL" id="KAF2635293.1"/>
    </source>
</evidence>
<dbReference type="EMBL" id="MU006797">
    <property type="protein sequence ID" value="KAF2636740.1"/>
    <property type="molecule type" value="Genomic_DNA"/>
</dbReference>
<evidence type="ECO:0000256" key="1">
    <source>
        <dbReference type="ARBA" id="ARBA00022737"/>
    </source>
</evidence>
<feature type="signal peptide" evidence="5">
    <location>
        <begin position="1"/>
        <end position="19"/>
    </location>
</feature>
<keyword evidence="4" id="KW-0472">Membrane</keyword>
<dbReference type="PANTHER" id="PTHR24126:SF14">
    <property type="entry name" value="ANK_REP_REGION DOMAIN-CONTAINING PROTEIN"/>
    <property type="match status" value="1"/>
</dbReference>
<evidence type="ECO:0000313" key="7">
    <source>
        <dbReference type="EMBL" id="KAF2636740.1"/>
    </source>
</evidence>
<keyword evidence="2 3" id="KW-0040">ANK repeat</keyword>
<feature type="repeat" description="ANK" evidence="3">
    <location>
        <begin position="1008"/>
        <end position="1040"/>
    </location>
</feature>
<dbReference type="Pfam" id="PF12796">
    <property type="entry name" value="Ank_2"/>
    <property type="match status" value="3"/>
</dbReference>
<dbReference type="PANTHER" id="PTHR24126">
    <property type="entry name" value="ANKYRIN REPEAT, PH AND SEC7 DOMAIN CONTAINING PROTEIN SECG-RELATED"/>
    <property type="match status" value="1"/>
</dbReference>
<organism evidence="6 8">
    <name type="scientific">Massarina eburnea CBS 473.64</name>
    <dbReference type="NCBI Taxonomy" id="1395130"/>
    <lineage>
        <taxon>Eukaryota</taxon>
        <taxon>Fungi</taxon>
        <taxon>Dikarya</taxon>
        <taxon>Ascomycota</taxon>
        <taxon>Pezizomycotina</taxon>
        <taxon>Dothideomycetes</taxon>
        <taxon>Pleosporomycetidae</taxon>
        <taxon>Pleosporales</taxon>
        <taxon>Massarineae</taxon>
        <taxon>Massarinaceae</taxon>
        <taxon>Massarina</taxon>
    </lineage>
</organism>
<evidence type="ECO:0000256" key="4">
    <source>
        <dbReference type="SAM" id="Phobius"/>
    </source>
</evidence>
<dbReference type="SMART" id="SM00248">
    <property type="entry name" value="ANK"/>
    <property type="match status" value="8"/>
</dbReference>
<keyword evidence="5" id="KW-0732">Signal</keyword>
<dbReference type="Gene3D" id="1.25.40.20">
    <property type="entry name" value="Ankyrin repeat-containing domain"/>
    <property type="match status" value="2"/>
</dbReference>
<evidence type="ECO:0000256" key="2">
    <source>
        <dbReference type="ARBA" id="ARBA00023043"/>
    </source>
</evidence>
<name>A0A6A6RJT3_9PLEO</name>
<feature type="transmembrane region" description="Helical" evidence="4">
    <location>
        <begin position="58"/>
        <end position="80"/>
    </location>
</feature>
<gene>
    <name evidence="7" type="ORF">P280DRAFT_435040</name>
    <name evidence="6" type="ORF">P280DRAFT_461837</name>
</gene>
<feature type="transmembrane region" description="Helical" evidence="4">
    <location>
        <begin position="192"/>
        <end position="219"/>
    </location>
</feature>
<dbReference type="InterPro" id="IPR002110">
    <property type="entry name" value="Ankyrin_rpt"/>
</dbReference>
<feature type="repeat" description="ANK" evidence="3">
    <location>
        <begin position="1077"/>
        <end position="1109"/>
    </location>
</feature>
<reference evidence="6" key="1">
    <citation type="journal article" date="2020" name="Stud. Mycol.">
        <title>101 Dothideomycetes genomes: a test case for predicting lifestyles and emergence of pathogens.</title>
        <authorList>
            <person name="Haridas S."/>
            <person name="Albert R."/>
            <person name="Binder M."/>
            <person name="Bloem J."/>
            <person name="Labutti K."/>
            <person name="Salamov A."/>
            <person name="Andreopoulos B."/>
            <person name="Baker S."/>
            <person name="Barry K."/>
            <person name="Bills G."/>
            <person name="Bluhm B."/>
            <person name="Cannon C."/>
            <person name="Castanera R."/>
            <person name="Culley D."/>
            <person name="Daum C."/>
            <person name="Ezra D."/>
            <person name="Gonzalez J."/>
            <person name="Henrissat B."/>
            <person name="Kuo A."/>
            <person name="Liang C."/>
            <person name="Lipzen A."/>
            <person name="Lutzoni F."/>
            <person name="Magnuson J."/>
            <person name="Mondo S."/>
            <person name="Nolan M."/>
            <person name="Ohm R."/>
            <person name="Pangilinan J."/>
            <person name="Park H.-J."/>
            <person name="Ramirez L."/>
            <person name="Alfaro M."/>
            <person name="Sun H."/>
            <person name="Tritt A."/>
            <person name="Yoshinaga Y."/>
            <person name="Zwiers L.-H."/>
            <person name="Turgeon B."/>
            <person name="Goodwin S."/>
            <person name="Spatafora J."/>
            <person name="Crous P."/>
            <person name="Grigoriev I."/>
        </authorList>
    </citation>
    <scope>NUCLEOTIDE SEQUENCE</scope>
    <source>
        <strain evidence="6">CBS 473.64</strain>
    </source>
</reference>
<feature type="repeat" description="ANK" evidence="3">
    <location>
        <begin position="1043"/>
        <end position="1067"/>
    </location>
</feature>
<dbReference type="PROSITE" id="PS50297">
    <property type="entry name" value="ANK_REP_REGION"/>
    <property type="match status" value="4"/>
</dbReference>
<keyword evidence="8" id="KW-1185">Reference proteome</keyword>
<feature type="repeat" description="ANK" evidence="3">
    <location>
        <begin position="1114"/>
        <end position="1146"/>
    </location>
</feature>
<dbReference type="EMBL" id="MU006808">
    <property type="protein sequence ID" value="KAF2635293.1"/>
    <property type="molecule type" value="Genomic_DNA"/>
</dbReference>
<dbReference type="PROSITE" id="PS50088">
    <property type="entry name" value="ANK_REPEAT"/>
    <property type="match status" value="5"/>
</dbReference>